<accession>A0ABU1U2L9</accession>
<evidence type="ECO:0000313" key="2">
    <source>
        <dbReference type="EMBL" id="MDR7073663.1"/>
    </source>
</evidence>
<dbReference type="Proteomes" id="UP001258181">
    <property type="component" value="Unassembled WGS sequence"/>
</dbReference>
<evidence type="ECO:0000313" key="3">
    <source>
        <dbReference type="Proteomes" id="UP001258181"/>
    </source>
</evidence>
<feature type="transmembrane region" description="Helical" evidence="1">
    <location>
        <begin position="88"/>
        <end position="110"/>
    </location>
</feature>
<protein>
    <recommendedName>
        <fullName evidence="4">SPOR domain-containing protein</fullName>
    </recommendedName>
</protein>
<organism evidence="2 3">
    <name type="scientific">Fictibacillus barbaricus</name>
    <dbReference type="NCBI Taxonomy" id="182136"/>
    <lineage>
        <taxon>Bacteria</taxon>
        <taxon>Bacillati</taxon>
        <taxon>Bacillota</taxon>
        <taxon>Bacilli</taxon>
        <taxon>Bacillales</taxon>
        <taxon>Fictibacillaceae</taxon>
        <taxon>Fictibacillus</taxon>
    </lineage>
</organism>
<dbReference type="InterPro" id="IPR036680">
    <property type="entry name" value="SPOR-like_sf"/>
</dbReference>
<evidence type="ECO:0008006" key="4">
    <source>
        <dbReference type="Google" id="ProtNLM"/>
    </source>
</evidence>
<name>A0ABU1U2L9_9BACL</name>
<dbReference type="EMBL" id="JAVDWA010000004">
    <property type="protein sequence ID" value="MDR7073663.1"/>
    <property type="molecule type" value="Genomic_DNA"/>
</dbReference>
<sequence length="337" mass="37647">MKQEISILINGKERTYKQNSSDEKTILNFEKEEVAAALEEACIDDYKILSAPLKKKEILFKNKKISFIARKKTGFTFQNNGKAFSKQIMAAIMAAVVTGTALGILVLMVFSTDVTEAGTSKTIPAAVQKETAQANSTNKMTKMPAIKLELSALQAGVFSSTKTAEDAVKSIEEKGFSASVLPLDDGKYSVLIGIGNKKSQLEEFKADYEKKIEEKPLYKSLSFSFNDLKSPVDVDATYFTNGNILLQNVLTLSQLPKNNQSMMDRTLEEFDKWKKHGESQKERWKKDTAKAASDYEKQLEGAFLAIKESKKGEISWAFQQKAMDSFQSYQKLLTTLK</sequence>
<keyword evidence="1" id="KW-0812">Transmembrane</keyword>
<keyword evidence="3" id="KW-1185">Reference proteome</keyword>
<dbReference type="RefSeq" id="WP_310259290.1">
    <property type="nucleotide sequence ID" value="NZ_JAVDWA010000004.1"/>
</dbReference>
<dbReference type="Gene3D" id="3.30.70.1070">
    <property type="entry name" value="Sporulation related repeat"/>
    <property type="match status" value="1"/>
</dbReference>
<comment type="caution">
    <text evidence="2">The sequence shown here is derived from an EMBL/GenBank/DDBJ whole genome shotgun (WGS) entry which is preliminary data.</text>
</comment>
<gene>
    <name evidence="2" type="ORF">J2X07_002650</name>
</gene>
<reference evidence="2 3" key="1">
    <citation type="submission" date="2023-07" db="EMBL/GenBank/DDBJ databases">
        <title>Sorghum-associated microbial communities from plants grown in Nebraska, USA.</title>
        <authorList>
            <person name="Schachtman D."/>
        </authorList>
    </citation>
    <scope>NUCLEOTIDE SEQUENCE [LARGE SCALE GENOMIC DNA]</scope>
    <source>
        <strain evidence="2 3">BE211</strain>
    </source>
</reference>
<proteinExistence type="predicted"/>
<keyword evidence="1" id="KW-1133">Transmembrane helix</keyword>
<keyword evidence="1" id="KW-0472">Membrane</keyword>
<evidence type="ECO:0000256" key="1">
    <source>
        <dbReference type="SAM" id="Phobius"/>
    </source>
</evidence>